<evidence type="ECO:0000256" key="3">
    <source>
        <dbReference type="ARBA" id="ARBA00023163"/>
    </source>
</evidence>
<dbReference type="Proteomes" id="UP000190675">
    <property type="component" value="Chromosome I"/>
</dbReference>
<evidence type="ECO:0000259" key="5">
    <source>
        <dbReference type="Pfam" id="PF21993"/>
    </source>
</evidence>
<name>A0A1M5NWS7_9BRAD</name>
<evidence type="ECO:0000313" key="6">
    <source>
        <dbReference type="EMBL" id="SHG93960.1"/>
    </source>
</evidence>
<evidence type="ECO:0000259" key="4">
    <source>
        <dbReference type="Pfam" id="PF00440"/>
    </source>
</evidence>
<dbReference type="PANTHER" id="PTHR47506">
    <property type="entry name" value="TRANSCRIPTIONAL REGULATORY PROTEIN"/>
    <property type="match status" value="1"/>
</dbReference>
<reference evidence="6 7" key="1">
    <citation type="submission" date="2016-11" db="EMBL/GenBank/DDBJ databases">
        <authorList>
            <person name="Jaros S."/>
            <person name="Januszkiewicz K."/>
            <person name="Wedrychowicz H."/>
        </authorList>
    </citation>
    <scope>NUCLEOTIDE SEQUENCE [LARGE SCALE GENOMIC DNA]</scope>
    <source>
        <strain evidence="6 7">GAS242</strain>
    </source>
</reference>
<dbReference type="Pfam" id="PF21993">
    <property type="entry name" value="TetR_C_13_2"/>
    <property type="match status" value="1"/>
</dbReference>
<evidence type="ECO:0000256" key="1">
    <source>
        <dbReference type="ARBA" id="ARBA00023015"/>
    </source>
</evidence>
<dbReference type="InterPro" id="IPR054156">
    <property type="entry name" value="YxaF_TetR_C"/>
</dbReference>
<dbReference type="AlphaFoldDB" id="A0A1M5NWS7"/>
<dbReference type="InterPro" id="IPR001647">
    <property type="entry name" value="HTH_TetR"/>
</dbReference>
<dbReference type="Pfam" id="PF00440">
    <property type="entry name" value="TetR_N"/>
    <property type="match status" value="1"/>
</dbReference>
<dbReference type="InterPro" id="IPR009057">
    <property type="entry name" value="Homeodomain-like_sf"/>
</dbReference>
<keyword evidence="1" id="KW-0805">Transcription regulation</keyword>
<keyword evidence="2" id="KW-0238">DNA-binding</keyword>
<dbReference type="EMBL" id="LT670818">
    <property type="protein sequence ID" value="SHG93960.1"/>
    <property type="molecule type" value="Genomic_DNA"/>
</dbReference>
<dbReference type="GO" id="GO:0003677">
    <property type="term" value="F:DNA binding"/>
    <property type="evidence" value="ECO:0007669"/>
    <property type="project" value="UniProtKB-KW"/>
</dbReference>
<protein>
    <submittedName>
        <fullName evidence="6">Transcriptional regulator, TetR family</fullName>
    </submittedName>
</protein>
<dbReference type="Gene3D" id="1.10.357.10">
    <property type="entry name" value="Tetracycline Repressor, domain 2"/>
    <property type="match status" value="1"/>
</dbReference>
<dbReference type="PANTHER" id="PTHR47506:SF1">
    <property type="entry name" value="HTH-TYPE TRANSCRIPTIONAL REGULATOR YJDC"/>
    <property type="match status" value="1"/>
</dbReference>
<accession>A0A1M5NWS7</accession>
<dbReference type="OrthoDB" id="9811084at2"/>
<feature type="domain" description="HTH tetR-type" evidence="4">
    <location>
        <begin position="16"/>
        <end position="56"/>
    </location>
</feature>
<evidence type="ECO:0000256" key="2">
    <source>
        <dbReference type="ARBA" id="ARBA00023125"/>
    </source>
</evidence>
<sequence length="187" mass="20458">MARSIAERADVLPQLAEVFRAHGYEGATLSLISDATGLGKGSLYNFFPGGKEQMAMEVLTSIDRWFADNIYTPLRTSTDPAKGIADMFAAVDDYFRSGQRVCLVGAVALGASRDLFDDKVKTYFAGWIDALAAALRRLGDDRTAARQKAEQAVLEIQGALVLTRALDDMKVFSRALADSRKRLMNTK</sequence>
<dbReference type="SUPFAM" id="SSF48498">
    <property type="entry name" value="Tetracyclin repressor-like, C-terminal domain"/>
    <property type="match status" value="1"/>
</dbReference>
<dbReference type="InterPro" id="IPR036271">
    <property type="entry name" value="Tet_transcr_reg_TetR-rel_C_sf"/>
</dbReference>
<dbReference type="RefSeq" id="WP_079568148.1">
    <property type="nucleotide sequence ID" value="NZ_LT670818.1"/>
</dbReference>
<evidence type="ECO:0000313" key="7">
    <source>
        <dbReference type="Proteomes" id="UP000190675"/>
    </source>
</evidence>
<proteinExistence type="predicted"/>
<organism evidence="6 7">
    <name type="scientific">Bradyrhizobium erythrophlei</name>
    <dbReference type="NCBI Taxonomy" id="1437360"/>
    <lineage>
        <taxon>Bacteria</taxon>
        <taxon>Pseudomonadati</taxon>
        <taxon>Pseudomonadota</taxon>
        <taxon>Alphaproteobacteria</taxon>
        <taxon>Hyphomicrobiales</taxon>
        <taxon>Nitrobacteraceae</taxon>
        <taxon>Bradyrhizobium</taxon>
    </lineage>
</organism>
<gene>
    <name evidence="6" type="ORF">SAMN05444169_4889</name>
</gene>
<keyword evidence="3" id="KW-0804">Transcription</keyword>
<feature type="domain" description="Transcriptional regulator LmrA/YxaF-like C-terminal" evidence="5">
    <location>
        <begin position="80"/>
        <end position="175"/>
    </location>
</feature>
<dbReference type="SUPFAM" id="SSF46689">
    <property type="entry name" value="Homeodomain-like"/>
    <property type="match status" value="1"/>
</dbReference>